<gene>
    <name evidence="1" type="ORF">MILUP08_43529</name>
</gene>
<keyword evidence="2" id="KW-1185">Reference proteome</keyword>
<dbReference type="AlphaFoldDB" id="I0L471"/>
<name>I0L471_9ACTN</name>
<comment type="caution">
    <text evidence="1">The sequence shown here is derived from an EMBL/GenBank/DDBJ whole genome shotgun (WGS) entry which is preliminary data.</text>
</comment>
<accession>I0L471</accession>
<dbReference type="EMBL" id="CAIE01000027">
    <property type="protein sequence ID" value="CCH18618.1"/>
    <property type="molecule type" value="Genomic_DNA"/>
</dbReference>
<sequence length="61" mass="6894">MRLGAADNYCPSGFRVVCRVVGSGVLSRQSACQDDYLDPWSVLRFRSWMEERRGRRAAAIA</sequence>
<reference evidence="2" key="1">
    <citation type="journal article" date="2012" name="J. Bacteriol.">
        <title>Genome Sequence of Micromonospora lupini Lupac 08, Isolated from Root Nodules of Lupinus angustifolius.</title>
        <authorList>
            <person name="Alonso-Vega P."/>
            <person name="Normand P."/>
            <person name="Bacigalupe R."/>
            <person name="Pujic P."/>
            <person name="Lajus A."/>
            <person name="Vallenet D."/>
            <person name="Carro L."/>
            <person name="Coll P."/>
            <person name="Trujillo M.E."/>
        </authorList>
    </citation>
    <scope>NUCLEOTIDE SEQUENCE [LARGE SCALE GENOMIC DNA]</scope>
    <source>
        <strain evidence="2">Lupac 08</strain>
    </source>
</reference>
<evidence type="ECO:0000313" key="2">
    <source>
        <dbReference type="Proteomes" id="UP000003448"/>
    </source>
</evidence>
<protein>
    <submittedName>
        <fullName evidence="1">Uncharacterized protein</fullName>
    </submittedName>
</protein>
<proteinExistence type="predicted"/>
<evidence type="ECO:0000313" key="1">
    <source>
        <dbReference type="EMBL" id="CCH18618.1"/>
    </source>
</evidence>
<dbReference type="Proteomes" id="UP000003448">
    <property type="component" value="Unassembled WGS sequence"/>
</dbReference>
<organism evidence="1 2">
    <name type="scientific">Micromonospora lupini str. Lupac 08</name>
    <dbReference type="NCBI Taxonomy" id="1150864"/>
    <lineage>
        <taxon>Bacteria</taxon>
        <taxon>Bacillati</taxon>
        <taxon>Actinomycetota</taxon>
        <taxon>Actinomycetes</taxon>
        <taxon>Micromonosporales</taxon>
        <taxon>Micromonosporaceae</taxon>
        <taxon>Micromonospora</taxon>
    </lineage>
</organism>